<protein>
    <submittedName>
        <fullName evidence="2">Methylase involved in ubiquinone/menaquinone biosynthesis</fullName>
    </submittedName>
</protein>
<dbReference type="PANTHER" id="PTHR42912">
    <property type="entry name" value="METHYLTRANSFERASE"/>
    <property type="match status" value="1"/>
</dbReference>
<dbReference type="Proteomes" id="UP000003947">
    <property type="component" value="Unassembled WGS sequence"/>
</dbReference>
<evidence type="ECO:0000313" key="3">
    <source>
        <dbReference type="Proteomes" id="UP000003947"/>
    </source>
</evidence>
<feature type="domain" description="Methyltransferase type 11" evidence="1">
    <location>
        <begin position="52"/>
        <end position="150"/>
    </location>
</feature>
<dbReference type="PANTHER" id="PTHR42912:SF80">
    <property type="entry name" value="METHYLTRANSFERASE DOMAIN-CONTAINING PROTEIN"/>
    <property type="match status" value="1"/>
</dbReference>
<dbReference type="AlphaFoldDB" id="I4YU88"/>
<dbReference type="Pfam" id="PF08241">
    <property type="entry name" value="Methyltransf_11"/>
    <property type="match status" value="1"/>
</dbReference>
<dbReference type="HOGENOM" id="CLU_070643_1_1_5"/>
<organism evidence="2 3">
    <name type="scientific">Microvirga lotononidis</name>
    <dbReference type="NCBI Taxonomy" id="864069"/>
    <lineage>
        <taxon>Bacteria</taxon>
        <taxon>Pseudomonadati</taxon>
        <taxon>Pseudomonadota</taxon>
        <taxon>Alphaproteobacteria</taxon>
        <taxon>Hyphomicrobiales</taxon>
        <taxon>Methylobacteriaceae</taxon>
        <taxon>Microvirga</taxon>
    </lineage>
</organism>
<dbReference type="OrthoDB" id="9787738at2"/>
<dbReference type="RefSeq" id="WP_009763580.1">
    <property type="nucleotide sequence ID" value="NZ_CP141048.1"/>
</dbReference>
<evidence type="ECO:0000313" key="2">
    <source>
        <dbReference type="EMBL" id="EIM27530.1"/>
    </source>
</evidence>
<dbReference type="PATRIC" id="fig|864069.3.peg.4439"/>
<evidence type="ECO:0000259" key="1">
    <source>
        <dbReference type="Pfam" id="PF08241"/>
    </source>
</evidence>
<keyword evidence="2" id="KW-0489">Methyltransferase</keyword>
<keyword evidence="2" id="KW-0830">Ubiquinone</keyword>
<dbReference type="InterPro" id="IPR013216">
    <property type="entry name" value="Methyltransf_11"/>
</dbReference>
<reference evidence="2 3" key="1">
    <citation type="submission" date="2012-02" db="EMBL/GenBank/DDBJ databases">
        <title>Improved High-Quality Draft sequence of Microvirga sp. WSM3557.</title>
        <authorList>
            <consortium name="US DOE Joint Genome Institute"/>
            <person name="Lucas S."/>
            <person name="Han J."/>
            <person name="Lapidus A."/>
            <person name="Cheng J.-F."/>
            <person name="Goodwin L."/>
            <person name="Pitluck S."/>
            <person name="Peters L."/>
            <person name="Zhang X."/>
            <person name="Detter J.C."/>
            <person name="Han C."/>
            <person name="Tapia R."/>
            <person name="Land M."/>
            <person name="Hauser L."/>
            <person name="Kyrpides N."/>
            <person name="Ivanova N."/>
            <person name="Pagani I."/>
            <person name="Brau L."/>
            <person name="Yates R."/>
            <person name="O'Hara G."/>
            <person name="Rui T."/>
            <person name="Howieson J."/>
            <person name="Reeve W."/>
            <person name="Woyke T."/>
        </authorList>
    </citation>
    <scope>NUCLEOTIDE SEQUENCE [LARGE SCALE GENOMIC DNA]</scope>
    <source>
        <strain evidence="2 3">WSM3557</strain>
    </source>
</reference>
<name>I4YU88_9HYPH</name>
<dbReference type="InterPro" id="IPR050508">
    <property type="entry name" value="Methyltransf_Superfamily"/>
</dbReference>
<keyword evidence="3" id="KW-1185">Reference proteome</keyword>
<dbReference type="STRING" id="864069.MicloDRAFT_00040980"/>
<keyword evidence="2" id="KW-0808">Transferase</keyword>
<accession>I4YU88</accession>
<proteinExistence type="predicted"/>
<dbReference type="GO" id="GO:0008757">
    <property type="term" value="F:S-adenosylmethionine-dependent methyltransferase activity"/>
    <property type="evidence" value="ECO:0007669"/>
    <property type="project" value="InterPro"/>
</dbReference>
<sequence>MSSITSGLAQQYSDSQKLAARARINSRYTIAEIGWFPWVARHLPLNSGNHVLDAGCGPGWFWAATASTLPEKLNLTLSDLSPGMTQEAVERCGPLPFGSVRGEQADASALPFEDNAFDAVIAMHMLYHLPDPAKGIAEMHRVLKPGGFLAVTTNGTDNMRRMYELTTIFGSQPCDPAAVAFGFDKTERLMQAQFGNVTVARHPARLRITDPEDVFLALTSYPPGDRAGETQLLEFRAAIAAAFEEGHGVMEVEKQTGLFVSRKTDAG</sequence>
<dbReference type="Gene3D" id="3.40.50.150">
    <property type="entry name" value="Vaccinia Virus protein VP39"/>
    <property type="match status" value="1"/>
</dbReference>
<dbReference type="CDD" id="cd02440">
    <property type="entry name" value="AdoMet_MTases"/>
    <property type="match status" value="1"/>
</dbReference>
<dbReference type="InterPro" id="IPR029063">
    <property type="entry name" value="SAM-dependent_MTases_sf"/>
</dbReference>
<dbReference type="EMBL" id="JH660645">
    <property type="protein sequence ID" value="EIM27530.1"/>
    <property type="molecule type" value="Genomic_DNA"/>
</dbReference>
<gene>
    <name evidence="2" type="ORF">MicloDRAFT_00040980</name>
</gene>
<dbReference type="eggNOG" id="COG2226">
    <property type="taxonomic scope" value="Bacteria"/>
</dbReference>
<dbReference type="GO" id="GO:0032259">
    <property type="term" value="P:methylation"/>
    <property type="evidence" value="ECO:0007669"/>
    <property type="project" value="UniProtKB-KW"/>
</dbReference>
<dbReference type="SUPFAM" id="SSF53335">
    <property type="entry name" value="S-adenosyl-L-methionine-dependent methyltransferases"/>
    <property type="match status" value="1"/>
</dbReference>